<dbReference type="Gene3D" id="3.40.50.300">
    <property type="entry name" value="P-loop containing nucleotide triphosphate hydrolases"/>
    <property type="match status" value="1"/>
</dbReference>
<evidence type="ECO:0000259" key="3">
    <source>
        <dbReference type="PROSITE" id="PS51194"/>
    </source>
</evidence>
<evidence type="ECO:0000256" key="1">
    <source>
        <dbReference type="ARBA" id="ARBA00022801"/>
    </source>
</evidence>
<dbReference type="CDD" id="cd18793">
    <property type="entry name" value="SF2_C_SNF"/>
    <property type="match status" value="1"/>
</dbReference>
<proteinExistence type="predicted"/>
<dbReference type="GO" id="GO:0016787">
    <property type="term" value="F:hydrolase activity"/>
    <property type="evidence" value="ECO:0007669"/>
    <property type="project" value="UniProtKB-KW"/>
</dbReference>
<dbReference type="PROSITE" id="PS51192">
    <property type="entry name" value="HELICASE_ATP_BIND_1"/>
    <property type="match status" value="1"/>
</dbReference>
<dbReference type="GO" id="GO:0004386">
    <property type="term" value="F:helicase activity"/>
    <property type="evidence" value="ECO:0007669"/>
    <property type="project" value="UniProtKB-KW"/>
</dbReference>
<dbReference type="RefSeq" id="WP_146622684.1">
    <property type="nucleotide sequence ID" value="NZ_BJCC01000015.1"/>
</dbReference>
<dbReference type="InterPro" id="IPR025202">
    <property type="entry name" value="PLD-like_dom"/>
</dbReference>
<evidence type="ECO:0000313" key="4">
    <source>
        <dbReference type="EMBL" id="GCF94255.1"/>
    </source>
</evidence>
<dbReference type="Pfam" id="PF00176">
    <property type="entry name" value="SNF2-rel_dom"/>
    <property type="match status" value="1"/>
</dbReference>
<keyword evidence="4" id="KW-0347">Helicase</keyword>
<evidence type="ECO:0000259" key="2">
    <source>
        <dbReference type="PROSITE" id="PS51192"/>
    </source>
</evidence>
<keyword evidence="4" id="KW-0067">ATP-binding</keyword>
<dbReference type="Pfam" id="PF13091">
    <property type="entry name" value="PLDc_2"/>
    <property type="match status" value="1"/>
</dbReference>
<dbReference type="InterPro" id="IPR001650">
    <property type="entry name" value="Helicase_C-like"/>
</dbReference>
<dbReference type="Pfam" id="PF00271">
    <property type="entry name" value="Helicase_C"/>
    <property type="match status" value="1"/>
</dbReference>
<dbReference type="InterPro" id="IPR038718">
    <property type="entry name" value="SNF2-like_sf"/>
</dbReference>
<reference evidence="5" key="1">
    <citation type="submission" date="2019-02" db="EMBL/GenBank/DDBJ databases">
        <title>Draft genome sequence of Enterococcus sp. Gos25-1.</title>
        <authorList>
            <person name="Tanaka N."/>
            <person name="Shiwa Y."/>
            <person name="Fujita N."/>
        </authorList>
    </citation>
    <scope>NUCLEOTIDE SEQUENCE [LARGE SCALE GENOMIC DNA]</scope>
    <source>
        <strain evidence="5">Gos25-1</strain>
    </source>
</reference>
<dbReference type="AlphaFoldDB" id="A0A4P5P8B2"/>
<keyword evidence="4" id="KW-0547">Nucleotide-binding</keyword>
<protein>
    <submittedName>
        <fullName evidence="4">ATP-dependent helicase</fullName>
    </submittedName>
</protein>
<feature type="domain" description="Helicase C-terminal" evidence="3">
    <location>
        <begin position="689"/>
        <end position="871"/>
    </location>
</feature>
<dbReference type="SUPFAM" id="SSF52540">
    <property type="entry name" value="P-loop containing nucleoside triphosphate hydrolases"/>
    <property type="match status" value="1"/>
</dbReference>
<name>A0A4P5P8B2_9ENTE</name>
<dbReference type="PANTHER" id="PTHR45766:SF6">
    <property type="entry name" value="SWI_SNF-RELATED MATRIX-ASSOCIATED ACTIN-DEPENDENT REGULATOR OF CHROMATIN SUBFAMILY A-LIKE PROTEIN 1"/>
    <property type="match status" value="1"/>
</dbReference>
<dbReference type="SUPFAM" id="SSF56024">
    <property type="entry name" value="Phospholipase D/nuclease"/>
    <property type="match status" value="1"/>
</dbReference>
<dbReference type="SMART" id="SM00487">
    <property type="entry name" value="DEXDc"/>
    <property type="match status" value="1"/>
</dbReference>
<dbReference type="InterPro" id="IPR002464">
    <property type="entry name" value="DNA/RNA_helicase_DEAH_CS"/>
</dbReference>
<dbReference type="Gene3D" id="3.40.50.10810">
    <property type="entry name" value="Tandem AAA-ATPase domain"/>
    <property type="match status" value="1"/>
</dbReference>
<dbReference type="PROSITE" id="PS51194">
    <property type="entry name" value="HELICASE_CTER"/>
    <property type="match status" value="1"/>
</dbReference>
<dbReference type="GO" id="GO:0005524">
    <property type="term" value="F:ATP binding"/>
    <property type="evidence" value="ECO:0007669"/>
    <property type="project" value="InterPro"/>
</dbReference>
<keyword evidence="1" id="KW-0378">Hydrolase</keyword>
<dbReference type="PROSITE" id="PS00690">
    <property type="entry name" value="DEAH_ATP_HELICASE"/>
    <property type="match status" value="1"/>
</dbReference>
<dbReference type="OrthoDB" id="9814088at2"/>
<evidence type="ECO:0000313" key="5">
    <source>
        <dbReference type="Proteomes" id="UP000290567"/>
    </source>
</evidence>
<accession>A0A4P5P8B2</accession>
<dbReference type="InterPro" id="IPR049730">
    <property type="entry name" value="SNF2/RAD54-like_C"/>
</dbReference>
<dbReference type="PANTHER" id="PTHR45766">
    <property type="entry name" value="DNA ANNEALING HELICASE AND ENDONUCLEASE ZRANB3 FAMILY MEMBER"/>
    <property type="match status" value="1"/>
</dbReference>
<dbReference type="Gene3D" id="3.30.870.10">
    <property type="entry name" value="Endonuclease Chain A"/>
    <property type="match status" value="1"/>
</dbReference>
<keyword evidence="5" id="KW-1185">Reference proteome</keyword>
<sequence>MTESKYRKPKTTDRIDNDQYMMKEAISSLLVECNNGAVDIASAFFRLSGISEIKDEIQYFMDHSKETKPMRWLFSTKLDNDVNDLFDEVFPPDNNFFKQIIKWIKEKKIEVKVFVGKEYIDTNDLEKIEFLHGKAYLFSETRKSTTGHVLIGSSNFTQGGLVKNRELNIYSNDTWSVITDWFDEIWNNYSVDYSKDLIKELEKEKEKVATLWVEIQNKRKYTPVSYVYYLLGKYYGEKQDKTLQQRITSIEKKLPYPERKDGTKYFVHQRQGIEMAYEKLLKADSVVLADGVGLGKTLEAVSIMKLYLDDLHQANDTRRILILANNRLLEQWYTELNNVGIKSSEYTIMTRQAFALLDKEALEFYSNSYALIIIDEAHEGFLKIKNRAYRNMKYMIDIARNKNQSEISGLLLTATPWNNSREDVIRLGTLFLNSGKIETEKPYYHYVINGNLAPMFETKSRKEINQVAYKEFWKDLFIQRTRRSLSSEKHLSEKYPTRVFPLEEAQDTPYRIPYSLDVSTTLTEILDKLIQLNLPYQDTIIQYFLDSPSNVVLRQRQQLLRRADSSNIAFEISLENIQKRLDEFGKEIESLKNETLQEVKNYFKSTVDKRFSSVDTDSLTLELGMDDDLDFIEDLSQAKRNRIKLIDNTLTEQNVTDHLTRILEDVCEDKNNLKRIIDRWKQIAKDDKKRDAILSHIKNELEQGRKVILFTEFVDTARYYYEYVMKDKEIRMFGVGYVVGQEASANNEKCDKDDVLGRFSPHSKKYTEELVPGKEINLLIGSDAISTGQNLQDASVVMTIELPYNPMRLEQRIGRIDRPKQHEQNEIYIYAFPSDEIVNAEIALLERYQAKAEGASEDTDSDINLPFMKAIKRSGIKIALDSAEENDIYFDDLSPTIEVSEQEAKYRLYDFYIQNKDYEEEFLAGVKLFPGHAFALDDNTKSVYLVSGEYKDLNDKIVDKIREPLLIDNTLSAIDLVNAEVILNSAKINYAHSVLELPEKDAENIVKQTTQSLEALKNKLVNNFNEYNTSKLKLEDSTTLVRELVKELNIKKREYLEEFKRNNVDPKLFTKLINSLAKRSFTKKQNEFLRNLKGENGKLNSKNIRENIWYNLPVFMKVFDQEFYEDSQTVFNNADKRTSIVKIDAALHQVIESTLK</sequence>
<dbReference type="SMART" id="SM00490">
    <property type="entry name" value="HELICc"/>
    <property type="match status" value="1"/>
</dbReference>
<gene>
    <name evidence="4" type="ORF">NRIC_21460</name>
</gene>
<dbReference type="EMBL" id="BJCC01000015">
    <property type="protein sequence ID" value="GCF94255.1"/>
    <property type="molecule type" value="Genomic_DNA"/>
</dbReference>
<dbReference type="InterPro" id="IPR027417">
    <property type="entry name" value="P-loop_NTPase"/>
</dbReference>
<dbReference type="Proteomes" id="UP000290567">
    <property type="component" value="Unassembled WGS sequence"/>
</dbReference>
<dbReference type="InterPro" id="IPR014001">
    <property type="entry name" value="Helicase_ATP-bd"/>
</dbReference>
<comment type="caution">
    <text evidence="4">The sequence shown here is derived from an EMBL/GenBank/DDBJ whole genome shotgun (WGS) entry which is preliminary data.</text>
</comment>
<feature type="domain" description="Helicase ATP-binding" evidence="2">
    <location>
        <begin position="277"/>
        <end position="434"/>
    </location>
</feature>
<dbReference type="InterPro" id="IPR000330">
    <property type="entry name" value="SNF2_N"/>
</dbReference>
<organism evidence="4 5">
    <name type="scientific">Enterococcus florum</name>
    <dbReference type="NCBI Taxonomy" id="2480627"/>
    <lineage>
        <taxon>Bacteria</taxon>
        <taxon>Bacillati</taxon>
        <taxon>Bacillota</taxon>
        <taxon>Bacilli</taxon>
        <taxon>Lactobacillales</taxon>
        <taxon>Enterococcaceae</taxon>
        <taxon>Enterococcus</taxon>
    </lineage>
</organism>